<feature type="repeat" description="NHL" evidence="2">
    <location>
        <begin position="55"/>
        <end position="85"/>
    </location>
</feature>
<dbReference type="PANTHER" id="PTHR24104">
    <property type="entry name" value="E3 UBIQUITIN-PROTEIN LIGASE NHLRC1-RELATED"/>
    <property type="match status" value="1"/>
</dbReference>
<dbReference type="SUPFAM" id="SSF50952">
    <property type="entry name" value="Soluble quinoprotein glucose dehydrogenase"/>
    <property type="match status" value="1"/>
</dbReference>
<feature type="domain" description="SLH" evidence="5">
    <location>
        <begin position="1280"/>
        <end position="1339"/>
    </location>
</feature>
<feature type="repeat" description="NHL" evidence="2">
    <location>
        <begin position="553"/>
        <end position="596"/>
    </location>
</feature>
<feature type="domain" description="Fibronectin type-III" evidence="4">
    <location>
        <begin position="653"/>
        <end position="743"/>
    </location>
</feature>
<evidence type="ECO:0000259" key="5">
    <source>
        <dbReference type="PROSITE" id="PS51272"/>
    </source>
</evidence>
<dbReference type="CDD" id="cd00063">
    <property type="entry name" value="FN3"/>
    <property type="match status" value="3"/>
</dbReference>
<dbReference type="Gene3D" id="2.40.10.500">
    <property type="match status" value="1"/>
</dbReference>
<evidence type="ECO:0000313" key="6">
    <source>
        <dbReference type="EMBL" id="OKP87543.1"/>
    </source>
</evidence>
<feature type="repeat" description="NHL" evidence="2">
    <location>
        <begin position="451"/>
        <end position="494"/>
    </location>
</feature>
<dbReference type="InterPro" id="IPR001258">
    <property type="entry name" value="NHL_repeat"/>
</dbReference>
<dbReference type="InterPro" id="IPR011042">
    <property type="entry name" value="6-blade_b-propeller_TolB-like"/>
</dbReference>
<organism evidence="6 7">
    <name type="scientific">Paenibacillus helianthi</name>
    <dbReference type="NCBI Taxonomy" id="1349432"/>
    <lineage>
        <taxon>Bacteria</taxon>
        <taxon>Bacillati</taxon>
        <taxon>Bacillota</taxon>
        <taxon>Bacilli</taxon>
        <taxon>Bacillales</taxon>
        <taxon>Paenibacillaceae</taxon>
        <taxon>Paenibacillus</taxon>
    </lineage>
</organism>
<protein>
    <submittedName>
        <fullName evidence="6">Uncharacterized protein</fullName>
    </submittedName>
</protein>
<dbReference type="RefSeq" id="WP_167374668.1">
    <property type="nucleotide sequence ID" value="NZ_LVWI01000035.1"/>
</dbReference>
<feature type="domain" description="SLH" evidence="5">
    <location>
        <begin position="1340"/>
        <end position="1403"/>
    </location>
</feature>
<gene>
    <name evidence="6" type="ORF">A3844_10815</name>
</gene>
<evidence type="ECO:0000256" key="3">
    <source>
        <dbReference type="SAM" id="MobiDB-lite"/>
    </source>
</evidence>
<dbReference type="Proteomes" id="UP000186058">
    <property type="component" value="Unassembled WGS sequence"/>
</dbReference>
<evidence type="ECO:0000256" key="1">
    <source>
        <dbReference type="ARBA" id="ARBA00022737"/>
    </source>
</evidence>
<feature type="region of interest" description="Disordered" evidence="3">
    <location>
        <begin position="1030"/>
        <end position="1053"/>
    </location>
</feature>
<feature type="repeat" description="NHL" evidence="2">
    <location>
        <begin position="502"/>
        <end position="545"/>
    </location>
</feature>
<feature type="domain" description="Fibronectin type-III" evidence="4">
    <location>
        <begin position="941"/>
        <end position="1030"/>
    </location>
</feature>
<dbReference type="Pfam" id="PF01436">
    <property type="entry name" value="NHL"/>
    <property type="match status" value="12"/>
</dbReference>
<feature type="domain" description="Fibronectin type-III" evidence="4">
    <location>
        <begin position="751"/>
        <end position="844"/>
    </location>
</feature>
<feature type="repeat" description="NHL" evidence="2">
    <location>
        <begin position="144"/>
        <end position="187"/>
    </location>
</feature>
<dbReference type="SUPFAM" id="SSF49265">
    <property type="entry name" value="Fibronectin type III"/>
    <property type="match status" value="3"/>
</dbReference>
<feature type="repeat" description="NHL" evidence="2">
    <location>
        <begin position="604"/>
        <end position="647"/>
    </location>
</feature>
<evidence type="ECO:0000256" key="2">
    <source>
        <dbReference type="PROSITE-ProRule" id="PRU00504"/>
    </source>
</evidence>
<feature type="domain" description="Fibronectin type-III" evidence="4">
    <location>
        <begin position="849"/>
        <end position="939"/>
    </location>
</feature>
<dbReference type="Pfam" id="PF00041">
    <property type="entry name" value="fn3"/>
    <property type="match status" value="4"/>
</dbReference>
<dbReference type="InterPro" id="IPR011041">
    <property type="entry name" value="Quinoprot_gluc/sorb_DH_b-prop"/>
</dbReference>
<name>A0ABX3EPF5_9BACL</name>
<evidence type="ECO:0000313" key="7">
    <source>
        <dbReference type="Proteomes" id="UP000186058"/>
    </source>
</evidence>
<feature type="repeat" description="NHL" evidence="2">
    <location>
        <begin position="246"/>
        <end position="290"/>
    </location>
</feature>
<feature type="domain" description="SLH" evidence="5">
    <location>
        <begin position="1410"/>
        <end position="1471"/>
    </location>
</feature>
<feature type="repeat" description="NHL" evidence="2">
    <location>
        <begin position="97"/>
        <end position="136"/>
    </location>
</feature>
<dbReference type="SMART" id="SM00060">
    <property type="entry name" value="FN3"/>
    <property type="match status" value="4"/>
</dbReference>
<dbReference type="CDD" id="cd05819">
    <property type="entry name" value="NHL"/>
    <property type="match status" value="2"/>
</dbReference>
<keyword evidence="7" id="KW-1185">Reference proteome</keyword>
<proteinExistence type="predicted"/>
<feature type="repeat" description="NHL" evidence="2">
    <location>
        <begin position="349"/>
        <end position="392"/>
    </location>
</feature>
<feature type="repeat" description="NHL" evidence="2">
    <location>
        <begin position="400"/>
        <end position="443"/>
    </location>
</feature>
<dbReference type="PANTHER" id="PTHR24104:SF25">
    <property type="entry name" value="PROTEIN LIN-41"/>
    <property type="match status" value="1"/>
</dbReference>
<feature type="repeat" description="NHL" evidence="2">
    <location>
        <begin position="195"/>
        <end position="238"/>
    </location>
</feature>
<dbReference type="InterPro" id="IPR050952">
    <property type="entry name" value="TRIM-NHL_E3_ligases"/>
</dbReference>
<dbReference type="PROSITE" id="PS50853">
    <property type="entry name" value="FN3"/>
    <property type="match status" value="4"/>
</dbReference>
<feature type="compositionally biased region" description="Polar residues" evidence="3">
    <location>
        <begin position="1037"/>
        <end position="1051"/>
    </location>
</feature>
<dbReference type="Gene3D" id="2.120.10.30">
    <property type="entry name" value="TolB, C-terminal domain"/>
    <property type="match status" value="6"/>
</dbReference>
<dbReference type="InterPro" id="IPR013783">
    <property type="entry name" value="Ig-like_fold"/>
</dbReference>
<accession>A0ABX3EPF5</accession>
<comment type="caution">
    <text evidence="6">The sequence shown here is derived from an EMBL/GenBank/DDBJ whole genome shotgun (WGS) entry which is preliminary data.</text>
</comment>
<dbReference type="PROSITE" id="PS51125">
    <property type="entry name" value="NHL"/>
    <property type="match status" value="12"/>
</dbReference>
<dbReference type="Pfam" id="PF00395">
    <property type="entry name" value="SLH"/>
    <property type="match status" value="3"/>
</dbReference>
<evidence type="ECO:0000259" key="4">
    <source>
        <dbReference type="PROSITE" id="PS50853"/>
    </source>
</evidence>
<dbReference type="EMBL" id="LVWI01000035">
    <property type="protein sequence ID" value="OKP87543.1"/>
    <property type="molecule type" value="Genomic_DNA"/>
</dbReference>
<dbReference type="SUPFAM" id="SSF101898">
    <property type="entry name" value="NHL repeat"/>
    <property type="match status" value="1"/>
</dbReference>
<reference evidence="6 7" key="1">
    <citation type="submission" date="2016-03" db="EMBL/GenBank/DDBJ databases">
        <authorList>
            <person name="Sant'Anna F.H."/>
            <person name="Ambrosini A."/>
            <person name="Souza R."/>
            <person name="Bach E."/>
            <person name="Fernandes G."/>
            <person name="Balsanelli E."/>
            <person name="Baura V.A."/>
            <person name="Souza E.M."/>
            <person name="Passaglia L."/>
        </authorList>
    </citation>
    <scope>NUCLEOTIDE SEQUENCE [LARGE SCALE GENOMIC DNA]</scope>
    <source>
        <strain evidence="6 7">P26E</strain>
    </source>
</reference>
<sequence>MNQKSTFHFTGKQWVSVILIFMVSISLFVFPVQAADQWSQYAKIGQAGNKFLGAFSNPYSVTVDSSGNVYVADFENHRIQKLTAATGVWSEWKKDGGGSGSGLGEFANPSGVAVDSGGNVYVADYYNHRIQKLTAATGVWSEWKKSGGGSGSGLGEFSYPRGVAVDGDGNVYVADSKNHRIQKLNVASGVWSEWKKSGGGTGSGLGEFNEPSGVAVDGDGNVYVADSKNHRIQKLTAATGGWSEWKKSGGGTGSGLGEFNQPSGVAVDGSGNVLYVADSKNHRIQKLDVSSDVWSEWKKSGGGSGSGLEEFNNPKGVTLDSSGNVYVADSGNHRIQKLTVAAGLWSEYGYQGAVAGTGLGEFSYPAGMAVDNQNNLYVADFDNHRIQMLDVDSGVWSEWKKSGGGSGSDLGEFDSPTDVAVDSRGNMYVADPYNHRIQKLTAATGVWSEWKKSGGGAGSGLGEFCYPGGVAVDSNGNVYVADSSNHRIQKLTAATGVWSEWKKSGGGSGSGLGEFNEPSGVEVDGDGNVYVADMGNHRIQKLTVATGAWSEWKKSGGGAGSGLGEFNEPYSVAVDGSGNVYVADSNNERIQKLTVATGVWSEWKKSGGGAGSGLGEFNSPLGVAVDSNGIVYVSEFSNHRVQKLKIVSVPSDAPTAVTAEVANGESQATVRFTAPVSNGGSDITGYTVTSSPGGLTASGTGSPITVTGLTYGTTYTFTVVAINGVGSSAASAPSNSVTPTASTAPAAVPDAPTAVTAEVVNGESQATVRFTAPVSNGGSDITGYTVTSSPGGLTASSTSSPITVTGLTYGTTYTFTVVAINGAGTSAASVPSNSVTPTASTAPAAVPDAPTAVTAEVANGESQATVRFTAPVSNGGSHITSYTVTSSPGGLTASGTGSPITFTGLKYGTTYTFTVVAVNGAGSSTASAPSNSVTPIAPPTAPGAPTGVTAVAGNREAIVTFTEPASNGGSPITGYTVVASPGGIAATGTGSPIRVTGLTNGITYTFTVIATNSGGSSTASAVSNGVIPEALHVDSGGDTSPQGSAPAQPTAKSDETAAIVLVNGQTESAGTAKVTSVNSQTVTTVTIDEKKLEDKLAKEGQLAVVTVPVYTKSDVVIGELNGQLVRNMEMRQAILEIKTDQATFRLPAEQIDIQAISEQVGKAAALQDIKVQIEIAKPRSPIPWVPNEAAEGTVGIVVPPLNFTVRALYKDTTIEVTEFKAYVERTMVIPEGIDPGKITTGVVIEADGTLRHVPTKIVLLNGKYYAKVNSLTNSSYSVIWHPLEFKDVERHWAKKAINDMGSRKVVNGAAKGLFNPDQDITRAEFAAILVRGLGLKLKAGVPPFSDVDRKDWFADAIGTAFTYNLISGFDDGSFRPNDKMTREQAMVILARAMIITRLEVMDHQMTKQLPDSFTDAETISTWAKSGVSDCLKAGLVSGRNSGELAPKAFITRAEVAVIVQRLLQNSNLIDN</sequence>
<dbReference type="InterPro" id="IPR003961">
    <property type="entry name" value="FN3_dom"/>
</dbReference>
<keyword evidence="1" id="KW-0677">Repeat</keyword>
<dbReference type="InterPro" id="IPR001119">
    <property type="entry name" value="SLH_dom"/>
</dbReference>
<dbReference type="PROSITE" id="PS51272">
    <property type="entry name" value="SLH"/>
    <property type="match status" value="3"/>
</dbReference>
<dbReference type="Gene3D" id="2.60.40.10">
    <property type="entry name" value="Immunoglobulins"/>
    <property type="match status" value="4"/>
</dbReference>
<dbReference type="SUPFAM" id="SSF63829">
    <property type="entry name" value="Calcium-dependent phosphotriesterase"/>
    <property type="match status" value="1"/>
</dbReference>
<dbReference type="InterPro" id="IPR036116">
    <property type="entry name" value="FN3_sf"/>
</dbReference>
<feature type="repeat" description="NHL" evidence="2">
    <location>
        <begin position="298"/>
        <end position="341"/>
    </location>
</feature>